<dbReference type="GO" id="GO:0005524">
    <property type="term" value="F:ATP binding"/>
    <property type="evidence" value="ECO:0007669"/>
    <property type="project" value="InterPro"/>
</dbReference>
<dbReference type="EMBL" id="CAJPVJ010013269">
    <property type="protein sequence ID" value="CAG2174779.1"/>
    <property type="molecule type" value="Genomic_DNA"/>
</dbReference>
<evidence type="ECO:0000259" key="1">
    <source>
        <dbReference type="Pfam" id="PF00005"/>
    </source>
</evidence>
<dbReference type="SUPFAM" id="SSF52540">
    <property type="entry name" value="P-loop containing nucleoside triphosphate hydrolases"/>
    <property type="match status" value="1"/>
</dbReference>
<dbReference type="GO" id="GO:0016887">
    <property type="term" value="F:ATP hydrolysis activity"/>
    <property type="evidence" value="ECO:0007669"/>
    <property type="project" value="InterPro"/>
</dbReference>
<gene>
    <name evidence="2" type="ORF">ONB1V03_LOCUS14219</name>
</gene>
<sequence length="262" mass="29579">VLLRLPQMDRRVDRLSGGERRLVSLSAALIHSPKLLILDEPTVGVDPLIRHQIWGYLEDQCLKNDTTVIISTHYMSEAINAGTVCFISNGQSVAYGAPQQLLIDYRCHTLDDVYYNSCQDIGKTPHNIPIAIVNRESNGTALLSHQFVDLLDSKLFFKRLYDTNTTAYESVVLGKNILSIVLDEEFSHKFHQLIAEPWDVDYDDESSLVKLHVDMTDSIRAQPIMADRVNARGTKVCGTVYAPNRCGHIHALRRCQWFIGVN</sequence>
<feature type="domain" description="ABC transporter" evidence="1">
    <location>
        <begin position="8"/>
        <end position="42"/>
    </location>
</feature>
<dbReference type="OrthoDB" id="6512862at2759"/>
<reference evidence="2" key="1">
    <citation type="submission" date="2020-11" db="EMBL/GenBank/DDBJ databases">
        <authorList>
            <person name="Tran Van P."/>
        </authorList>
    </citation>
    <scope>NUCLEOTIDE SEQUENCE</scope>
</reference>
<dbReference type="Pfam" id="PF00005">
    <property type="entry name" value="ABC_tran"/>
    <property type="match status" value="1"/>
</dbReference>
<dbReference type="PANTHER" id="PTHR43038:SF3">
    <property type="entry name" value="ABC TRANSPORTER G FAMILY MEMBER 20 ISOFORM X1"/>
    <property type="match status" value="1"/>
</dbReference>
<keyword evidence="3" id="KW-1185">Reference proteome</keyword>
<dbReference type="AlphaFoldDB" id="A0A7R9MCQ6"/>
<dbReference type="Proteomes" id="UP000728032">
    <property type="component" value="Unassembled WGS sequence"/>
</dbReference>
<evidence type="ECO:0000313" key="2">
    <source>
        <dbReference type="EMBL" id="CAD7657593.1"/>
    </source>
</evidence>
<dbReference type="InterPro" id="IPR027417">
    <property type="entry name" value="P-loop_NTPase"/>
</dbReference>
<dbReference type="EMBL" id="OC928094">
    <property type="protein sequence ID" value="CAD7657593.1"/>
    <property type="molecule type" value="Genomic_DNA"/>
</dbReference>
<accession>A0A7R9MCQ6</accession>
<name>A0A7R9MCQ6_9ACAR</name>
<dbReference type="InterPro" id="IPR003439">
    <property type="entry name" value="ABC_transporter-like_ATP-bd"/>
</dbReference>
<organism evidence="2">
    <name type="scientific">Oppiella nova</name>
    <dbReference type="NCBI Taxonomy" id="334625"/>
    <lineage>
        <taxon>Eukaryota</taxon>
        <taxon>Metazoa</taxon>
        <taxon>Ecdysozoa</taxon>
        <taxon>Arthropoda</taxon>
        <taxon>Chelicerata</taxon>
        <taxon>Arachnida</taxon>
        <taxon>Acari</taxon>
        <taxon>Acariformes</taxon>
        <taxon>Sarcoptiformes</taxon>
        <taxon>Oribatida</taxon>
        <taxon>Brachypylina</taxon>
        <taxon>Oppioidea</taxon>
        <taxon>Oppiidae</taxon>
        <taxon>Oppiella</taxon>
    </lineage>
</organism>
<protein>
    <recommendedName>
        <fullName evidence="1">ABC transporter domain-containing protein</fullName>
    </recommendedName>
</protein>
<dbReference type="PANTHER" id="PTHR43038">
    <property type="entry name" value="ATP-BINDING CASSETTE, SUB-FAMILY H, MEMBER 1"/>
    <property type="match status" value="1"/>
</dbReference>
<evidence type="ECO:0000313" key="3">
    <source>
        <dbReference type="Proteomes" id="UP000728032"/>
    </source>
</evidence>
<dbReference type="Gene3D" id="3.40.50.300">
    <property type="entry name" value="P-loop containing nucleotide triphosphate hydrolases"/>
    <property type="match status" value="1"/>
</dbReference>
<proteinExistence type="predicted"/>
<feature type="non-terminal residue" evidence="2">
    <location>
        <position position="262"/>
    </location>
</feature>